<reference evidence="3" key="1">
    <citation type="journal article" date="2017" name="Nat. Microbiol.">
        <title>Global analysis of biosynthetic gene clusters reveals vast potential of secondary metabolite production in Penicillium species.</title>
        <authorList>
            <person name="Nielsen J.C."/>
            <person name="Grijseels S."/>
            <person name="Prigent S."/>
            <person name="Ji B."/>
            <person name="Dainat J."/>
            <person name="Nielsen K.F."/>
            <person name="Frisvad J.C."/>
            <person name="Workman M."/>
            <person name="Nielsen J."/>
        </authorList>
    </citation>
    <scope>NUCLEOTIDE SEQUENCE [LARGE SCALE GENOMIC DNA]</scope>
    <source>
        <strain evidence="3">IBT 29525</strain>
    </source>
</reference>
<evidence type="ECO:0000313" key="3">
    <source>
        <dbReference type="Proteomes" id="UP000191612"/>
    </source>
</evidence>
<evidence type="ECO:0000259" key="1">
    <source>
        <dbReference type="Pfam" id="PF17389"/>
    </source>
</evidence>
<dbReference type="PANTHER" id="PTHR34987">
    <property type="entry name" value="C, PUTATIVE (AFU_ORTHOLOGUE AFUA_3G02880)-RELATED"/>
    <property type="match status" value="1"/>
</dbReference>
<dbReference type="InterPro" id="IPR008928">
    <property type="entry name" value="6-hairpin_glycosidase_sf"/>
</dbReference>
<evidence type="ECO:0000313" key="2">
    <source>
        <dbReference type="EMBL" id="OQD93725.1"/>
    </source>
</evidence>
<proteinExistence type="predicted"/>
<keyword evidence="3" id="KW-1185">Reference proteome</keyword>
<name>A0A1V6QX13_9EURO</name>
<dbReference type="SUPFAM" id="SSF48208">
    <property type="entry name" value="Six-hairpin glycosidases"/>
    <property type="match status" value="1"/>
</dbReference>
<organism evidence="2 3">
    <name type="scientific">Penicillium solitum</name>
    <dbReference type="NCBI Taxonomy" id="60172"/>
    <lineage>
        <taxon>Eukaryota</taxon>
        <taxon>Fungi</taxon>
        <taxon>Dikarya</taxon>
        <taxon>Ascomycota</taxon>
        <taxon>Pezizomycotina</taxon>
        <taxon>Eurotiomycetes</taxon>
        <taxon>Eurotiomycetidae</taxon>
        <taxon>Eurotiales</taxon>
        <taxon>Aspergillaceae</taxon>
        <taxon>Penicillium</taxon>
    </lineage>
</organism>
<dbReference type="Pfam" id="PF17389">
    <property type="entry name" value="Bac_rhamnosid6H"/>
    <property type="match status" value="1"/>
</dbReference>
<dbReference type="EMBL" id="MDYO01000030">
    <property type="protein sequence ID" value="OQD93725.1"/>
    <property type="molecule type" value="Genomic_DNA"/>
</dbReference>
<comment type="caution">
    <text evidence="2">The sequence shown here is derived from an EMBL/GenBank/DDBJ whole genome shotgun (WGS) entry which is preliminary data.</text>
</comment>
<dbReference type="AlphaFoldDB" id="A0A1V6QX13"/>
<dbReference type="InterPro" id="IPR012341">
    <property type="entry name" value="6hp_glycosidase-like_sf"/>
</dbReference>
<feature type="domain" description="Alpha-L-rhamnosidase six-hairpin glycosidase" evidence="1">
    <location>
        <begin position="70"/>
        <end position="181"/>
    </location>
</feature>
<dbReference type="GO" id="GO:0003824">
    <property type="term" value="F:catalytic activity"/>
    <property type="evidence" value="ECO:0007669"/>
    <property type="project" value="UniProtKB-ARBA"/>
</dbReference>
<dbReference type="PANTHER" id="PTHR34987:SF4">
    <property type="entry name" value="ALPHA-L-RHAMNOSIDASE C-TERMINAL DOMAIN-CONTAINING PROTEIN"/>
    <property type="match status" value="1"/>
</dbReference>
<dbReference type="Proteomes" id="UP000191612">
    <property type="component" value="Unassembled WGS sequence"/>
</dbReference>
<dbReference type="InterPro" id="IPR035396">
    <property type="entry name" value="Bac_rhamnosid6H"/>
</dbReference>
<protein>
    <recommendedName>
        <fullName evidence="1">Alpha-L-rhamnosidase six-hairpin glycosidase domain-containing protein</fullName>
    </recommendedName>
</protein>
<dbReference type="GO" id="GO:0005975">
    <property type="term" value="P:carbohydrate metabolic process"/>
    <property type="evidence" value="ECO:0007669"/>
    <property type="project" value="InterPro"/>
</dbReference>
<sequence length="261" mass="27769">MAKNSPAHAQHGGISIGVLQVFRGCGGHREPSRHIHSSNKIYNKIWSLGVCAVSMACFDAGSQKSTLTSFASYMEYSNETTFTREHWSSWKSAVDWLALYQSNSTGLIEFSVFRNSFLGPTSGSAINAASVEAFKGMASVATAVGDTSSAKRWTALATSVKAALNAALWSEEYGVYSLQTSDPGNYSIAALGFAITSSSANHTQIQRALAHLPTLKLGPGYSDSSKIASSNSTTNLTKHAWIPPLSPFAAKTSSARCIITQ</sequence>
<accession>A0A1V6QX13</accession>
<dbReference type="STRING" id="60172.A0A1V6QX13"/>
<dbReference type="Gene3D" id="1.50.10.10">
    <property type="match status" value="1"/>
</dbReference>
<gene>
    <name evidence="2" type="ORF">PENSOL_c030G09770</name>
</gene>